<dbReference type="AlphaFoldDB" id="A0A6A6NEC2"/>
<organism evidence="2 3">
    <name type="scientific">Hevea brasiliensis</name>
    <name type="common">Para rubber tree</name>
    <name type="synonym">Siphonia brasiliensis</name>
    <dbReference type="NCBI Taxonomy" id="3981"/>
    <lineage>
        <taxon>Eukaryota</taxon>
        <taxon>Viridiplantae</taxon>
        <taxon>Streptophyta</taxon>
        <taxon>Embryophyta</taxon>
        <taxon>Tracheophyta</taxon>
        <taxon>Spermatophyta</taxon>
        <taxon>Magnoliopsida</taxon>
        <taxon>eudicotyledons</taxon>
        <taxon>Gunneridae</taxon>
        <taxon>Pentapetalae</taxon>
        <taxon>rosids</taxon>
        <taxon>fabids</taxon>
        <taxon>Malpighiales</taxon>
        <taxon>Euphorbiaceae</taxon>
        <taxon>Crotonoideae</taxon>
        <taxon>Micrandreae</taxon>
        <taxon>Hevea</taxon>
    </lineage>
</organism>
<feature type="compositionally biased region" description="Polar residues" evidence="1">
    <location>
        <begin position="150"/>
        <end position="159"/>
    </location>
</feature>
<keyword evidence="3" id="KW-1185">Reference proteome</keyword>
<comment type="caution">
    <text evidence="2">The sequence shown here is derived from an EMBL/GenBank/DDBJ whole genome shotgun (WGS) entry which is preliminary data.</text>
</comment>
<accession>A0A6A6NEC2</accession>
<protein>
    <submittedName>
        <fullName evidence="2">Uncharacterized protein</fullName>
    </submittedName>
</protein>
<name>A0A6A6NEC2_HEVBR</name>
<evidence type="ECO:0000256" key="1">
    <source>
        <dbReference type="SAM" id="MobiDB-lite"/>
    </source>
</evidence>
<proteinExistence type="predicted"/>
<gene>
    <name evidence="2" type="ORF">GH714_035859</name>
</gene>
<evidence type="ECO:0000313" key="3">
    <source>
        <dbReference type="Proteomes" id="UP000467840"/>
    </source>
</evidence>
<dbReference type="Proteomes" id="UP000467840">
    <property type="component" value="Chromosome 11"/>
</dbReference>
<evidence type="ECO:0000313" key="2">
    <source>
        <dbReference type="EMBL" id="KAF2323513.1"/>
    </source>
</evidence>
<reference evidence="2 3" key="1">
    <citation type="journal article" date="2020" name="Mol. Plant">
        <title>The Chromosome-Based Rubber Tree Genome Provides New Insights into Spurge Genome Evolution and Rubber Biosynthesis.</title>
        <authorList>
            <person name="Liu J."/>
            <person name="Shi C."/>
            <person name="Shi C.C."/>
            <person name="Li W."/>
            <person name="Zhang Q.J."/>
            <person name="Zhang Y."/>
            <person name="Li K."/>
            <person name="Lu H.F."/>
            <person name="Shi C."/>
            <person name="Zhu S.T."/>
            <person name="Xiao Z.Y."/>
            <person name="Nan H."/>
            <person name="Yue Y."/>
            <person name="Zhu X.G."/>
            <person name="Wu Y."/>
            <person name="Hong X.N."/>
            <person name="Fan G.Y."/>
            <person name="Tong Y."/>
            <person name="Zhang D."/>
            <person name="Mao C.L."/>
            <person name="Liu Y.L."/>
            <person name="Hao S.J."/>
            <person name="Liu W.Q."/>
            <person name="Lv M.Q."/>
            <person name="Zhang H.B."/>
            <person name="Liu Y."/>
            <person name="Hu-Tang G.R."/>
            <person name="Wang J.P."/>
            <person name="Wang J.H."/>
            <person name="Sun Y.H."/>
            <person name="Ni S.B."/>
            <person name="Chen W.B."/>
            <person name="Zhang X.C."/>
            <person name="Jiao Y.N."/>
            <person name="Eichler E.E."/>
            <person name="Li G.H."/>
            <person name="Liu X."/>
            <person name="Gao L.Z."/>
        </authorList>
    </citation>
    <scope>NUCLEOTIDE SEQUENCE [LARGE SCALE GENOMIC DNA]</scope>
    <source>
        <strain evidence="3">cv. GT1</strain>
        <tissue evidence="2">Leaf</tissue>
    </source>
</reference>
<feature type="region of interest" description="Disordered" evidence="1">
    <location>
        <begin position="135"/>
        <end position="168"/>
    </location>
</feature>
<sequence length="201" mass="21538">MGDTSTLELYSSPSINKPYATTNPTITGFGMSNQSRIINGLPNEKVAGVSTAGSLESLDCLLSATNSNTNTSVEDDGISMIFSDCRNLWNYGANSAVSSGESENNIPMQETKKCIAGWASLMKLFPREDVLGSSQRTHQAKRFRLDKRPGSSNINFQQPSSSVSSSIEEVDPEAIAQMKEMIYRAAAFKASEFGLGSGGEA</sequence>
<dbReference type="EMBL" id="JAAGAX010000002">
    <property type="protein sequence ID" value="KAF2323513.1"/>
    <property type="molecule type" value="Genomic_DNA"/>
</dbReference>